<dbReference type="NCBIfam" id="TIGR00552">
    <property type="entry name" value="nadE"/>
    <property type="match status" value="1"/>
</dbReference>
<evidence type="ECO:0000256" key="2">
    <source>
        <dbReference type="ARBA" id="ARBA00007145"/>
    </source>
</evidence>
<dbReference type="InterPro" id="IPR003694">
    <property type="entry name" value="NAD_synthase"/>
</dbReference>
<keyword evidence="5 7" id="KW-0067">ATP-binding</keyword>
<dbReference type="CDD" id="cd00553">
    <property type="entry name" value="NAD_synthase"/>
    <property type="match status" value="1"/>
</dbReference>
<keyword evidence="6 7" id="KW-0520">NAD</keyword>
<protein>
    <recommendedName>
        <fullName evidence="7 8">Glutamine-dependent NAD(+) synthetase</fullName>
        <ecNumber evidence="7 8">6.3.5.1</ecNumber>
    </recommendedName>
    <alternativeName>
        <fullName evidence="7 8">NAD(+) synthase [glutamine-hydrolyzing]</fullName>
    </alternativeName>
</protein>
<feature type="binding site" evidence="7">
    <location>
        <position position="403"/>
    </location>
    <ligand>
        <name>deamido-NAD(+)</name>
        <dbReference type="ChEBI" id="CHEBI:58437"/>
        <note>ligand shared between two neighboring subunits</note>
    </ligand>
</feature>
<dbReference type="FunFam" id="3.40.50.620:FF:000106">
    <property type="entry name" value="Glutamine-dependent NAD(+) synthetase"/>
    <property type="match status" value="1"/>
</dbReference>
<evidence type="ECO:0000256" key="8">
    <source>
        <dbReference type="PIRNR" id="PIRNR006630"/>
    </source>
</evidence>
<evidence type="ECO:0000256" key="10">
    <source>
        <dbReference type="SAM" id="MobiDB-lite"/>
    </source>
</evidence>
<dbReference type="EC" id="6.3.5.1" evidence="7 8"/>
<dbReference type="InterPro" id="IPR003010">
    <property type="entry name" value="C-N_Hydrolase"/>
</dbReference>
<sequence length="577" mass="62102">MPRLRLALAQSNPIVGDFAGNSDKIVAAAREAWDAGADLLLTGEMALSGYPIEDLAAQPSFLRAARAAVDALAVRLAAEGLGDLVVVVGHPDGPFEPRLLGTSNAPTAIAQNCASVIQGGAIRARYAKHHLPNYSVFDEYRVFIPGDELLVLRMKGVDVAVIICEDLWRDGGPVGRVLDADAGLLLVLNASPYERDKDEVRLPLVTRRAVETDTIVAYVNLVGGQDDLVFDGDSVVVDGQGTILGRAPQFREHLLVVDVDPAPAEADHEAPPAVLRVEVDARGDEAGDLARDIAELPDDREQLWNALVLGLRDYVEKNGFPSVVLGVSGGIDSSVCATIAADAIGADRVYGISMPSRYSSEGSVDDAADLAQRLGIHYSVEPIGDIVAVIENQLGLTGVPAENVQARVRGLLWMAESNRNGHLALTNGNKTEVSVGYSTIYGDTAGGFAPIKDVPKTLVWELARWRNEYAVARGETPPIPQNSITKPPSAELRPDQTDQDTLPPYDLLDEILERYVSRRLGREDIIAEGYERVTVEYVAKLVDRAEWKRRQGAIGPKVSGMAFGRDRRLPITSRPAG</sequence>
<dbReference type="CDD" id="cd07570">
    <property type="entry name" value="GAT_Gln-NAD-synth"/>
    <property type="match status" value="1"/>
</dbReference>
<comment type="catalytic activity">
    <reaction evidence="7 8">
        <text>deamido-NAD(+) + L-glutamine + ATP + H2O = L-glutamate + AMP + diphosphate + NAD(+) + H(+)</text>
        <dbReference type="Rhea" id="RHEA:24384"/>
        <dbReference type="ChEBI" id="CHEBI:15377"/>
        <dbReference type="ChEBI" id="CHEBI:15378"/>
        <dbReference type="ChEBI" id="CHEBI:29985"/>
        <dbReference type="ChEBI" id="CHEBI:30616"/>
        <dbReference type="ChEBI" id="CHEBI:33019"/>
        <dbReference type="ChEBI" id="CHEBI:57540"/>
        <dbReference type="ChEBI" id="CHEBI:58359"/>
        <dbReference type="ChEBI" id="CHEBI:58437"/>
        <dbReference type="ChEBI" id="CHEBI:456215"/>
        <dbReference type="EC" id="6.3.5.1"/>
    </reaction>
</comment>
<dbReference type="EMBL" id="BNAI01000001">
    <property type="protein sequence ID" value="GHF08203.1"/>
    <property type="molecule type" value="Genomic_DNA"/>
</dbReference>
<evidence type="ECO:0000259" key="11">
    <source>
        <dbReference type="PROSITE" id="PS50263"/>
    </source>
</evidence>
<dbReference type="Proteomes" id="UP000617531">
    <property type="component" value="Unassembled WGS sequence"/>
</dbReference>
<dbReference type="Pfam" id="PF02540">
    <property type="entry name" value="NAD_synthase"/>
    <property type="match status" value="1"/>
</dbReference>
<feature type="region of interest" description="Disordered" evidence="10">
    <location>
        <begin position="474"/>
        <end position="503"/>
    </location>
</feature>
<dbReference type="RefSeq" id="WP_191281895.1">
    <property type="nucleotide sequence ID" value="NZ_BNAI01000001.1"/>
</dbReference>
<dbReference type="GO" id="GO:0005524">
    <property type="term" value="F:ATP binding"/>
    <property type="evidence" value="ECO:0007669"/>
    <property type="project" value="UniProtKB-UniRule"/>
</dbReference>
<evidence type="ECO:0000256" key="6">
    <source>
        <dbReference type="ARBA" id="ARBA00023027"/>
    </source>
</evidence>
<dbReference type="SUPFAM" id="SSF56317">
    <property type="entry name" value="Carbon-nitrogen hydrolase"/>
    <property type="match status" value="1"/>
</dbReference>
<evidence type="ECO:0000256" key="4">
    <source>
        <dbReference type="ARBA" id="ARBA00022741"/>
    </source>
</evidence>
<dbReference type="GO" id="GO:0003952">
    <property type="term" value="F:NAD+ synthase (glutamine-hydrolyzing) activity"/>
    <property type="evidence" value="ECO:0007669"/>
    <property type="project" value="UniProtKB-UniRule"/>
</dbReference>
<evidence type="ECO:0000313" key="13">
    <source>
        <dbReference type="Proteomes" id="UP000617531"/>
    </source>
</evidence>
<comment type="caution">
    <text evidence="12">The sequence shown here is derived from an EMBL/GenBank/DDBJ whole genome shotgun (WGS) entry which is preliminary data.</text>
</comment>
<comment type="similarity">
    <text evidence="2 7 8">In the C-terminal section; belongs to the NAD synthetase family.</text>
</comment>
<dbReference type="PANTHER" id="PTHR23090:SF9">
    <property type="entry name" value="GLUTAMINE-DEPENDENT NAD(+) SYNTHETASE"/>
    <property type="match status" value="1"/>
</dbReference>
<dbReference type="InterPro" id="IPR036526">
    <property type="entry name" value="C-N_Hydrolase_sf"/>
</dbReference>
<dbReference type="Pfam" id="PF00795">
    <property type="entry name" value="CN_hydrolase"/>
    <property type="match status" value="1"/>
</dbReference>
<feature type="binding site" evidence="7">
    <location>
        <position position="548"/>
    </location>
    <ligand>
        <name>deamido-NAD(+)</name>
        <dbReference type="ChEBI" id="CHEBI:58437"/>
        <note>ligand shared between two neighboring subunits</note>
    </ligand>
</feature>
<feature type="domain" description="CN hydrolase" evidence="11">
    <location>
        <begin position="4"/>
        <end position="261"/>
    </location>
</feature>
<evidence type="ECO:0000256" key="9">
    <source>
        <dbReference type="RuleBase" id="RU003811"/>
    </source>
</evidence>
<proteinExistence type="inferred from homology"/>
<feature type="binding site" evidence="7">
    <location>
        <begin position="326"/>
        <end position="333"/>
    </location>
    <ligand>
        <name>ATP</name>
        <dbReference type="ChEBI" id="CHEBI:30616"/>
    </ligand>
</feature>
<name>A0A8J3GNP5_9MICO</name>
<comment type="function">
    <text evidence="7">Catalyzes the ATP-dependent amidation of deamido-NAD to form NAD. Uses L-glutamine as a nitrogen source.</text>
</comment>
<dbReference type="SUPFAM" id="SSF52402">
    <property type="entry name" value="Adenine nucleotide alpha hydrolases-like"/>
    <property type="match status" value="1"/>
</dbReference>
<gene>
    <name evidence="7" type="primary">nadE</name>
    <name evidence="12" type="ORF">GCM10011600_06260</name>
</gene>
<comment type="pathway">
    <text evidence="1 7 8">Cofactor biosynthesis; NAD(+) biosynthesis; NAD(+) from deamido-NAD(+) (L-Gln route): step 1/1.</text>
</comment>
<dbReference type="UniPathway" id="UPA00253">
    <property type="reaction ID" value="UER00334"/>
</dbReference>
<dbReference type="InterPro" id="IPR022310">
    <property type="entry name" value="NAD/GMP_synthase"/>
</dbReference>
<feature type="active site" description="Proton acceptor; for glutaminase activity" evidence="7">
    <location>
        <position position="44"/>
    </location>
</feature>
<evidence type="ECO:0000256" key="7">
    <source>
        <dbReference type="HAMAP-Rule" id="MF_02090"/>
    </source>
</evidence>
<feature type="binding site" evidence="7">
    <location>
        <position position="432"/>
    </location>
    <ligand>
        <name>deamido-NAD(+)</name>
        <dbReference type="ChEBI" id="CHEBI:58437"/>
        <note>ligand shared between two neighboring subunits</note>
    </ligand>
</feature>
<dbReference type="InterPro" id="IPR014729">
    <property type="entry name" value="Rossmann-like_a/b/a_fold"/>
</dbReference>
<reference evidence="12" key="2">
    <citation type="submission" date="2020-09" db="EMBL/GenBank/DDBJ databases">
        <authorList>
            <person name="Sun Q."/>
            <person name="Zhou Y."/>
        </authorList>
    </citation>
    <scope>NUCLEOTIDE SEQUENCE</scope>
    <source>
        <strain evidence="12">CGMCC 1.16548</strain>
    </source>
</reference>
<comment type="similarity">
    <text evidence="9">Belongs to the NAD synthetase family.</text>
</comment>
<evidence type="ECO:0000256" key="3">
    <source>
        <dbReference type="ARBA" id="ARBA00022598"/>
    </source>
</evidence>
<accession>A0A8J3GNP5</accession>
<feature type="binding site" evidence="7">
    <location>
        <position position="134"/>
    </location>
    <ligand>
        <name>L-glutamine</name>
        <dbReference type="ChEBI" id="CHEBI:58359"/>
    </ligand>
</feature>
<feature type="binding site" evidence="7">
    <location>
        <position position="191"/>
    </location>
    <ligand>
        <name>L-glutamine</name>
        <dbReference type="ChEBI" id="CHEBI:58359"/>
    </ligand>
</feature>
<dbReference type="Gene3D" id="3.60.110.10">
    <property type="entry name" value="Carbon-nitrogen hydrolase"/>
    <property type="match status" value="1"/>
</dbReference>
<dbReference type="NCBIfam" id="NF010588">
    <property type="entry name" value="PRK13981.1"/>
    <property type="match status" value="1"/>
</dbReference>
<dbReference type="PANTHER" id="PTHR23090">
    <property type="entry name" value="NH 3 /GLUTAMINE-DEPENDENT NAD + SYNTHETASE"/>
    <property type="match status" value="1"/>
</dbReference>
<keyword evidence="3 7" id="KW-0436">Ligase</keyword>
<dbReference type="GO" id="GO:0008795">
    <property type="term" value="F:NAD+ synthase activity"/>
    <property type="evidence" value="ECO:0007669"/>
    <property type="project" value="UniProtKB-UniRule"/>
</dbReference>
<reference evidence="12" key="1">
    <citation type="journal article" date="2014" name="Int. J. Syst. Evol. Microbiol.">
        <title>Complete genome sequence of Corynebacterium casei LMG S-19264T (=DSM 44701T), isolated from a smear-ripened cheese.</title>
        <authorList>
            <consortium name="US DOE Joint Genome Institute (JGI-PGF)"/>
            <person name="Walter F."/>
            <person name="Albersmeier A."/>
            <person name="Kalinowski J."/>
            <person name="Ruckert C."/>
        </authorList>
    </citation>
    <scope>NUCLEOTIDE SEQUENCE</scope>
    <source>
        <strain evidence="12">CGMCC 1.16548</strain>
    </source>
</reference>
<dbReference type="HAMAP" id="MF_02090">
    <property type="entry name" value="NadE_glutamine_dep"/>
    <property type="match status" value="1"/>
</dbReference>
<feature type="binding site" evidence="7">
    <location>
        <position position="197"/>
    </location>
    <ligand>
        <name>L-glutamine</name>
        <dbReference type="ChEBI" id="CHEBI:58359"/>
    </ligand>
</feature>
<dbReference type="AlphaFoldDB" id="A0A8J3GNP5"/>
<feature type="active site" description="Nucleophile; for glutaminase activity" evidence="7">
    <location>
        <position position="164"/>
    </location>
</feature>
<evidence type="ECO:0000256" key="5">
    <source>
        <dbReference type="ARBA" id="ARBA00022840"/>
    </source>
</evidence>
<comment type="caution">
    <text evidence="7">Lacks conserved residue(s) required for the propagation of feature annotation.</text>
</comment>
<keyword evidence="13" id="KW-1185">Reference proteome</keyword>
<dbReference type="GO" id="GO:0004359">
    <property type="term" value="F:glutaminase activity"/>
    <property type="evidence" value="ECO:0007669"/>
    <property type="project" value="InterPro"/>
</dbReference>
<dbReference type="GO" id="GO:0009435">
    <property type="term" value="P:NAD+ biosynthetic process"/>
    <property type="evidence" value="ECO:0007669"/>
    <property type="project" value="UniProtKB-UniRule"/>
</dbReference>
<dbReference type="InterPro" id="IPR014445">
    <property type="entry name" value="Gln-dep_NAD_synthase"/>
</dbReference>
<dbReference type="PIRSF" id="PIRSF006630">
    <property type="entry name" value="NADS_GAT"/>
    <property type="match status" value="1"/>
</dbReference>
<keyword evidence="4 7" id="KW-0547">Nucleotide-binding</keyword>
<dbReference type="PROSITE" id="PS50263">
    <property type="entry name" value="CN_HYDROLASE"/>
    <property type="match status" value="1"/>
</dbReference>
<evidence type="ECO:0000313" key="12">
    <source>
        <dbReference type="EMBL" id="GHF08203.1"/>
    </source>
</evidence>
<organism evidence="12 13">
    <name type="scientific">Pseudolysinimonas yzui</name>
    <dbReference type="NCBI Taxonomy" id="2708254"/>
    <lineage>
        <taxon>Bacteria</taxon>
        <taxon>Bacillati</taxon>
        <taxon>Actinomycetota</taxon>
        <taxon>Actinomycetes</taxon>
        <taxon>Micrococcales</taxon>
        <taxon>Microbacteriaceae</taxon>
        <taxon>Pseudolysinimonas</taxon>
    </lineage>
</organism>
<dbReference type="Gene3D" id="3.40.50.620">
    <property type="entry name" value="HUPs"/>
    <property type="match status" value="1"/>
</dbReference>
<feature type="active site" description="For glutaminase activity" evidence="7">
    <location>
        <position position="128"/>
    </location>
</feature>
<dbReference type="GO" id="GO:0005737">
    <property type="term" value="C:cytoplasm"/>
    <property type="evidence" value="ECO:0007669"/>
    <property type="project" value="InterPro"/>
</dbReference>
<evidence type="ECO:0000256" key="1">
    <source>
        <dbReference type="ARBA" id="ARBA00005188"/>
    </source>
</evidence>